<evidence type="ECO:0000313" key="2">
    <source>
        <dbReference type="EMBL" id="MBB4173968.1"/>
    </source>
</evidence>
<keyword evidence="1" id="KW-1133">Transmembrane helix</keyword>
<accession>A0A7W6M7N7</accession>
<gene>
    <name evidence="2" type="ORF">GGR93_001741</name>
</gene>
<dbReference type="RefSeq" id="WP_025057216.1">
    <property type="nucleotide sequence ID" value="NZ_JACIFU010000002.1"/>
</dbReference>
<comment type="caution">
    <text evidence="2">The sequence shown here is derived from an EMBL/GenBank/DDBJ whole genome shotgun (WGS) entry which is preliminary data.</text>
</comment>
<evidence type="ECO:0000256" key="1">
    <source>
        <dbReference type="SAM" id="Phobius"/>
    </source>
</evidence>
<reference evidence="2 3" key="1">
    <citation type="submission" date="2020-08" db="EMBL/GenBank/DDBJ databases">
        <title>Genomic Encyclopedia of Type Strains, Phase IV (KMG-IV): sequencing the most valuable type-strain genomes for metagenomic binning, comparative biology and taxonomic classification.</title>
        <authorList>
            <person name="Goeker M."/>
        </authorList>
    </citation>
    <scope>NUCLEOTIDE SEQUENCE [LARGE SCALE GENOMIC DNA]</scope>
    <source>
        <strain evidence="2 3">DSM 101015</strain>
    </source>
</reference>
<dbReference type="OrthoDB" id="7730261at2"/>
<dbReference type="Proteomes" id="UP000565745">
    <property type="component" value="Unassembled WGS sequence"/>
</dbReference>
<name>A0A7W6M7N7_9RHOB</name>
<feature type="transmembrane region" description="Helical" evidence="1">
    <location>
        <begin position="46"/>
        <end position="67"/>
    </location>
</feature>
<feature type="transmembrane region" description="Helical" evidence="1">
    <location>
        <begin position="7"/>
        <end position="26"/>
    </location>
</feature>
<keyword evidence="1" id="KW-0812">Transmembrane</keyword>
<dbReference type="EMBL" id="JACIFU010000002">
    <property type="protein sequence ID" value="MBB4173968.1"/>
    <property type="molecule type" value="Genomic_DNA"/>
</dbReference>
<proteinExistence type="predicted"/>
<dbReference type="AlphaFoldDB" id="A0A7W6M7N7"/>
<organism evidence="2 3">
    <name type="scientific">Sulfitobacter noctilucicola</name>
    <dbReference type="NCBI Taxonomy" id="1342301"/>
    <lineage>
        <taxon>Bacteria</taxon>
        <taxon>Pseudomonadati</taxon>
        <taxon>Pseudomonadota</taxon>
        <taxon>Alphaproteobacteria</taxon>
        <taxon>Rhodobacterales</taxon>
        <taxon>Roseobacteraceae</taxon>
        <taxon>Sulfitobacter</taxon>
    </lineage>
</organism>
<sequence length="90" mass="9964">MNSIISIAIYILFLGPVFATAFIVGLNPGFEKSVLSEVNLSRLWMFYFWLHFLWFCILLLAPTILSGEEAGAAEKKRVGSIALKAAKLGK</sequence>
<keyword evidence="1" id="KW-0472">Membrane</keyword>
<evidence type="ECO:0000313" key="3">
    <source>
        <dbReference type="Proteomes" id="UP000565745"/>
    </source>
</evidence>
<protein>
    <submittedName>
        <fullName evidence="2">Uncharacterized protein</fullName>
    </submittedName>
</protein>
<keyword evidence="3" id="KW-1185">Reference proteome</keyword>